<proteinExistence type="predicted"/>
<sequence length="80" mass="9078">MESESPAFPPKVRTYNDTATLLNKLQDKAKLWHRTAKENEARANEFDRAAQQVEDGATTVTVGLTTYVVDEERDEGHTQR</sequence>
<comment type="caution">
    <text evidence="1">The sequence shown here is derived from an EMBL/GenBank/DDBJ whole genome shotgun (WGS) entry which is preliminary data.</text>
</comment>
<protein>
    <submittedName>
        <fullName evidence="1">Uncharacterized protein</fullName>
    </submittedName>
</protein>
<dbReference type="Proteomes" id="UP001165269">
    <property type="component" value="Unassembled WGS sequence"/>
</dbReference>
<gene>
    <name evidence="1" type="ORF">MQP27_08020</name>
</gene>
<name>A0ABS9Y1I3_9ACTN</name>
<reference evidence="1" key="1">
    <citation type="submission" date="2022-03" db="EMBL/GenBank/DDBJ databases">
        <title>Streptomyces 7R015 and 7R016 isolated from Barleria lupulina in Thailand.</title>
        <authorList>
            <person name="Kanchanasin P."/>
            <person name="Phongsopitanun W."/>
            <person name="Tanasupawat S."/>
        </authorList>
    </citation>
    <scope>NUCLEOTIDE SEQUENCE</scope>
    <source>
        <strain evidence="1">7R015</strain>
    </source>
</reference>
<accession>A0ABS9Y1I3</accession>
<dbReference type="EMBL" id="JALDAY010000002">
    <property type="protein sequence ID" value="MCI3271057.1"/>
    <property type="molecule type" value="Genomic_DNA"/>
</dbReference>
<dbReference type="RefSeq" id="WP_242762898.1">
    <property type="nucleotide sequence ID" value="NZ_JALDAY010000002.1"/>
</dbReference>
<keyword evidence="2" id="KW-1185">Reference proteome</keyword>
<evidence type="ECO:0000313" key="2">
    <source>
        <dbReference type="Proteomes" id="UP001165269"/>
    </source>
</evidence>
<evidence type="ECO:0000313" key="1">
    <source>
        <dbReference type="EMBL" id="MCI3271057.1"/>
    </source>
</evidence>
<organism evidence="1 2">
    <name type="scientific">Streptomyces cylindrosporus</name>
    <dbReference type="NCBI Taxonomy" id="2927583"/>
    <lineage>
        <taxon>Bacteria</taxon>
        <taxon>Bacillati</taxon>
        <taxon>Actinomycetota</taxon>
        <taxon>Actinomycetes</taxon>
        <taxon>Kitasatosporales</taxon>
        <taxon>Streptomycetaceae</taxon>
        <taxon>Streptomyces</taxon>
    </lineage>
</organism>